<dbReference type="Pfam" id="PF01569">
    <property type="entry name" value="PAP2"/>
    <property type="match status" value="1"/>
</dbReference>
<name>A0A0S4IVL2_BODSA</name>
<feature type="transmembrane region" description="Helical" evidence="7">
    <location>
        <begin position="67"/>
        <end position="90"/>
    </location>
</feature>
<feature type="region of interest" description="Disordered" evidence="6">
    <location>
        <begin position="336"/>
        <end position="355"/>
    </location>
</feature>
<dbReference type="GO" id="GO:0016020">
    <property type="term" value="C:membrane"/>
    <property type="evidence" value="ECO:0007669"/>
    <property type="project" value="UniProtKB-SubCell"/>
</dbReference>
<keyword evidence="10" id="KW-1185">Reference proteome</keyword>
<evidence type="ECO:0000256" key="7">
    <source>
        <dbReference type="SAM" id="Phobius"/>
    </source>
</evidence>
<evidence type="ECO:0000256" key="5">
    <source>
        <dbReference type="ARBA" id="ARBA00023136"/>
    </source>
</evidence>
<dbReference type="InterPro" id="IPR036938">
    <property type="entry name" value="PAP2/HPO_sf"/>
</dbReference>
<dbReference type="AlphaFoldDB" id="A0A0S4IVL2"/>
<feature type="transmembrane region" description="Helical" evidence="7">
    <location>
        <begin position="224"/>
        <end position="244"/>
    </location>
</feature>
<dbReference type="OrthoDB" id="10030083at2759"/>
<dbReference type="EMBL" id="CYKH01000696">
    <property type="protein sequence ID" value="CUG20162.1"/>
    <property type="molecule type" value="Genomic_DNA"/>
</dbReference>
<gene>
    <name evidence="9" type="ORF">BSAL_75700</name>
</gene>
<keyword evidence="4 7" id="KW-1133">Transmembrane helix</keyword>
<dbReference type="Gene3D" id="1.20.144.10">
    <property type="entry name" value="Phosphatidic acid phosphatase type 2/haloperoxidase"/>
    <property type="match status" value="1"/>
</dbReference>
<dbReference type="CDD" id="cd03390">
    <property type="entry name" value="PAP2_containing_1_like"/>
    <property type="match status" value="1"/>
</dbReference>
<evidence type="ECO:0000256" key="6">
    <source>
        <dbReference type="SAM" id="MobiDB-lite"/>
    </source>
</evidence>
<evidence type="ECO:0000256" key="3">
    <source>
        <dbReference type="ARBA" id="ARBA00022692"/>
    </source>
</evidence>
<feature type="transmembrane region" description="Helical" evidence="7">
    <location>
        <begin position="256"/>
        <end position="275"/>
    </location>
</feature>
<organism evidence="9 10">
    <name type="scientific">Bodo saltans</name>
    <name type="common">Flagellated protozoan</name>
    <dbReference type="NCBI Taxonomy" id="75058"/>
    <lineage>
        <taxon>Eukaryota</taxon>
        <taxon>Discoba</taxon>
        <taxon>Euglenozoa</taxon>
        <taxon>Kinetoplastea</taxon>
        <taxon>Metakinetoplastina</taxon>
        <taxon>Eubodonida</taxon>
        <taxon>Bodonidae</taxon>
        <taxon>Bodo</taxon>
    </lineage>
</organism>
<reference evidence="10" key="1">
    <citation type="submission" date="2015-09" db="EMBL/GenBank/DDBJ databases">
        <authorList>
            <consortium name="Pathogen Informatics"/>
        </authorList>
    </citation>
    <scope>NUCLEOTIDE SEQUENCE [LARGE SCALE GENOMIC DNA]</scope>
    <source>
        <strain evidence="10">Lake Konstanz</strain>
    </source>
</reference>
<evidence type="ECO:0000313" key="9">
    <source>
        <dbReference type="EMBL" id="CUG20162.1"/>
    </source>
</evidence>
<dbReference type="InterPro" id="IPR043216">
    <property type="entry name" value="PAP-like"/>
</dbReference>
<evidence type="ECO:0000256" key="1">
    <source>
        <dbReference type="ARBA" id="ARBA00004141"/>
    </source>
</evidence>
<evidence type="ECO:0000259" key="8">
    <source>
        <dbReference type="SMART" id="SM00014"/>
    </source>
</evidence>
<sequence>MIYPRMSSTATASCMSTFLEFNGPRWIFTIAVAAAAFAVGHFGTPYCKAFAWDDESINMPSVAQETFANWTLALIVAVPILLQALVILALPPHSSQLAQPPSLPSSSSPANVPMMAAMTQRRRLLLEINTWTLVQLQSLMLQVMFVETMKLYAGRLRPDFLDRLRATGLTPATGLHYHCELMSNAVVREGRLSFPSGHASTSFAAMVPLTVFLMHYLRPWFYGCIVRLVVCILPLGFAFVVAISRTRDNLHHFSDILAGSLIGVFAAIGACLVNVQYSSANGDYTPIKLTTDQLQRAQRLTSRLAQQQQQQHRPLRDDISSSSAVGSVIPLIPSSISTQPLHRSPTSFSRSESYL</sequence>
<proteinExistence type="inferred from homology"/>
<dbReference type="PANTHER" id="PTHR10165:SF35">
    <property type="entry name" value="RE23632P"/>
    <property type="match status" value="1"/>
</dbReference>
<dbReference type="GO" id="GO:0006644">
    <property type="term" value="P:phospholipid metabolic process"/>
    <property type="evidence" value="ECO:0007669"/>
    <property type="project" value="InterPro"/>
</dbReference>
<feature type="compositionally biased region" description="Low complexity" evidence="6">
    <location>
        <begin position="303"/>
        <end position="312"/>
    </location>
</feature>
<dbReference type="SUPFAM" id="SSF48317">
    <property type="entry name" value="Acid phosphatase/Vanadium-dependent haloperoxidase"/>
    <property type="match status" value="1"/>
</dbReference>
<feature type="transmembrane region" description="Helical" evidence="7">
    <location>
        <begin position="124"/>
        <end position="145"/>
    </location>
</feature>
<dbReference type="SMART" id="SM00014">
    <property type="entry name" value="acidPPc"/>
    <property type="match status" value="1"/>
</dbReference>
<keyword evidence="3 7" id="KW-0812">Transmembrane</keyword>
<dbReference type="PANTHER" id="PTHR10165">
    <property type="entry name" value="LIPID PHOSPHATE PHOSPHATASE"/>
    <property type="match status" value="1"/>
</dbReference>
<feature type="domain" description="Phosphatidic acid phosphatase type 2/haloperoxidase" evidence="8">
    <location>
        <begin position="133"/>
        <end position="271"/>
    </location>
</feature>
<feature type="transmembrane region" description="Helical" evidence="7">
    <location>
        <begin position="199"/>
        <end position="217"/>
    </location>
</feature>
<comment type="similarity">
    <text evidence="2">Belongs to the PA-phosphatase related phosphoesterase family.</text>
</comment>
<dbReference type="VEuPathDB" id="TriTrypDB:BSAL_75700"/>
<dbReference type="GO" id="GO:0008195">
    <property type="term" value="F:phosphatidate phosphatase activity"/>
    <property type="evidence" value="ECO:0007669"/>
    <property type="project" value="TreeGrafter"/>
</dbReference>
<protein>
    <submittedName>
        <fullName evidence="9">Phosphatidic acid phosphatase, putative</fullName>
    </submittedName>
</protein>
<evidence type="ECO:0000256" key="4">
    <source>
        <dbReference type="ARBA" id="ARBA00022989"/>
    </source>
</evidence>
<feature type="region of interest" description="Disordered" evidence="6">
    <location>
        <begin position="303"/>
        <end position="322"/>
    </location>
</feature>
<evidence type="ECO:0000256" key="2">
    <source>
        <dbReference type="ARBA" id="ARBA00008816"/>
    </source>
</evidence>
<dbReference type="InterPro" id="IPR000326">
    <property type="entry name" value="PAP2/HPO"/>
</dbReference>
<dbReference type="Proteomes" id="UP000051952">
    <property type="component" value="Unassembled WGS sequence"/>
</dbReference>
<keyword evidence="5 7" id="KW-0472">Membrane</keyword>
<evidence type="ECO:0000313" key="10">
    <source>
        <dbReference type="Proteomes" id="UP000051952"/>
    </source>
</evidence>
<dbReference type="GO" id="GO:0046839">
    <property type="term" value="P:phospholipid dephosphorylation"/>
    <property type="evidence" value="ECO:0007669"/>
    <property type="project" value="TreeGrafter"/>
</dbReference>
<comment type="subcellular location">
    <subcellularLocation>
        <location evidence="1">Membrane</location>
        <topology evidence="1">Multi-pass membrane protein</topology>
    </subcellularLocation>
</comment>
<accession>A0A0S4IVL2</accession>